<dbReference type="Gene3D" id="3.40.50.2300">
    <property type="match status" value="1"/>
</dbReference>
<dbReference type="GO" id="GO:0038023">
    <property type="term" value="F:signaling receptor activity"/>
    <property type="evidence" value="ECO:0007669"/>
    <property type="project" value="TreeGrafter"/>
</dbReference>
<feature type="domain" description="Receptor ligand binding region" evidence="6">
    <location>
        <begin position="156"/>
        <end position="394"/>
    </location>
</feature>
<dbReference type="EMBL" id="MTYJ01000219">
    <property type="protein sequence ID" value="OWA51264.1"/>
    <property type="molecule type" value="Genomic_DNA"/>
</dbReference>
<protein>
    <recommendedName>
        <fullName evidence="6">Receptor ligand binding region domain-containing protein</fullName>
    </recommendedName>
</protein>
<dbReference type="InterPro" id="IPR052612">
    <property type="entry name" value="ANP_Clearance_Receptor"/>
</dbReference>
<keyword evidence="3" id="KW-1133">Transmembrane helix</keyword>
<evidence type="ECO:0000256" key="3">
    <source>
        <dbReference type="ARBA" id="ARBA00022989"/>
    </source>
</evidence>
<evidence type="ECO:0000256" key="1">
    <source>
        <dbReference type="ARBA" id="ARBA00004370"/>
    </source>
</evidence>
<evidence type="ECO:0000256" key="5">
    <source>
        <dbReference type="SAM" id="SignalP"/>
    </source>
</evidence>
<comment type="caution">
    <text evidence="7">The sequence shown here is derived from an EMBL/GenBank/DDBJ whole genome shotgun (WGS) entry which is preliminary data.</text>
</comment>
<evidence type="ECO:0000259" key="6">
    <source>
        <dbReference type="Pfam" id="PF01094"/>
    </source>
</evidence>
<feature type="signal peptide" evidence="5">
    <location>
        <begin position="1"/>
        <end position="20"/>
    </location>
</feature>
<keyword evidence="4" id="KW-0472">Membrane</keyword>
<dbReference type="GO" id="GO:0016020">
    <property type="term" value="C:membrane"/>
    <property type="evidence" value="ECO:0007669"/>
    <property type="project" value="UniProtKB-SubCell"/>
</dbReference>
<sequence>MLARIWSLMILFMFSYSVTANVIQVEIACPGFFSLVNDLSLGYHGAAFDAALTKSNVLYNGVFNFTLTVLLDPVKIRDGLTLDAESVNLIAAWYYRRRDVSDIVRVIITPGSIDSTNVQQLMASWNIFSMITSEGSKSRYNLRAPLLIGLSFTGIEYIAITFVDTLRLFNWTSVFLVADSDSLPMFSYVGSEIIKAVIDVNSETAQTKRITIVERRVASRNAATFKQQLTIVLREFRGSSRVMIFLARGDVVRALMMTAHSTNMTNGDFVHLAFEVTPILNRESNITWQQGAEDDEAARKAFRSLLLIHAREEERQTLNSLVVQKLEKTVRDHSQQLFNVTYSAAQHPLAGMISAYRSIEIFAQVLNDSRSQRGVSSIFDGYNLSRMFLNRSFESDLSDIFIDGTGNRRVELAVTYFAADKGGSRQARNTAFRLFEVHSIFPSWLDGKWPPPNEPRCGYTDLKFDCLQAALNVTSRVSISSSGSVLFATAAEARVH</sequence>
<proteinExistence type="predicted"/>
<dbReference type="PANTHER" id="PTHR44755">
    <property type="entry name" value="NATRIURETIC PEPTIDE RECEPTOR 3-RELATED"/>
    <property type="match status" value="1"/>
</dbReference>
<feature type="chain" id="PRO_5040919994" description="Receptor ligand binding region domain-containing protein" evidence="5">
    <location>
        <begin position="21"/>
        <end position="496"/>
    </location>
</feature>
<reference evidence="8" key="1">
    <citation type="submission" date="2017-01" db="EMBL/GenBank/DDBJ databases">
        <title>Comparative genomics of anhydrobiosis in the tardigrade Hypsibius dujardini.</title>
        <authorList>
            <person name="Yoshida Y."/>
            <person name="Koutsovoulos G."/>
            <person name="Laetsch D."/>
            <person name="Stevens L."/>
            <person name="Kumar S."/>
            <person name="Horikawa D."/>
            <person name="Ishino K."/>
            <person name="Komine S."/>
            <person name="Tomita M."/>
            <person name="Blaxter M."/>
            <person name="Arakawa K."/>
        </authorList>
    </citation>
    <scope>NUCLEOTIDE SEQUENCE [LARGE SCALE GENOMIC DNA]</scope>
    <source>
        <strain evidence="8">Z151</strain>
    </source>
</reference>
<comment type="subcellular location">
    <subcellularLocation>
        <location evidence="1">Membrane</location>
    </subcellularLocation>
</comment>
<dbReference type="PANTHER" id="PTHR44755:SF8">
    <property type="entry name" value="RECEPTOR LIGAND BINDING REGION DOMAIN-CONTAINING PROTEIN"/>
    <property type="match status" value="1"/>
</dbReference>
<evidence type="ECO:0000313" key="7">
    <source>
        <dbReference type="EMBL" id="OWA51264.1"/>
    </source>
</evidence>
<gene>
    <name evidence="7" type="ORF">BV898_15756</name>
</gene>
<dbReference type="InterPro" id="IPR028082">
    <property type="entry name" value="Peripla_BP_I"/>
</dbReference>
<dbReference type="SUPFAM" id="SSF53822">
    <property type="entry name" value="Periplasmic binding protein-like I"/>
    <property type="match status" value="1"/>
</dbReference>
<evidence type="ECO:0000256" key="2">
    <source>
        <dbReference type="ARBA" id="ARBA00022692"/>
    </source>
</evidence>
<dbReference type="GO" id="GO:0007165">
    <property type="term" value="P:signal transduction"/>
    <property type="evidence" value="ECO:0007669"/>
    <property type="project" value="TreeGrafter"/>
</dbReference>
<evidence type="ECO:0000256" key="4">
    <source>
        <dbReference type="ARBA" id="ARBA00023136"/>
    </source>
</evidence>
<accession>A0A9X6NKR1</accession>
<organism evidence="7 8">
    <name type="scientific">Hypsibius exemplaris</name>
    <name type="common">Freshwater tardigrade</name>
    <dbReference type="NCBI Taxonomy" id="2072580"/>
    <lineage>
        <taxon>Eukaryota</taxon>
        <taxon>Metazoa</taxon>
        <taxon>Ecdysozoa</taxon>
        <taxon>Tardigrada</taxon>
        <taxon>Eutardigrada</taxon>
        <taxon>Parachela</taxon>
        <taxon>Hypsibioidea</taxon>
        <taxon>Hypsibiidae</taxon>
        <taxon>Hypsibius</taxon>
    </lineage>
</organism>
<dbReference type="OrthoDB" id="6158579at2759"/>
<name>A0A9X6NKR1_HYPEX</name>
<keyword evidence="2" id="KW-0812">Transmembrane</keyword>
<evidence type="ECO:0000313" key="8">
    <source>
        <dbReference type="Proteomes" id="UP000192578"/>
    </source>
</evidence>
<dbReference type="GO" id="GO:0017046">
    <property type="term" value="F:peptide hormone binding"/>
    <property type="evidence" value="ECO:0007669"/>
    <property type="project" value="TreeGrafter"/>
</dbReference>
<dbReference type="Proteomes" id="UP000192578">
    <property type="component" value="Unassembled WGS sequence"/>
</dbReference>
<keyword evidence="8" id="KW-1185">Reference proteome</keyword>
<keyword evidence="5" id="KW-0732">Signal</keyword>
<dbReference type="AlphaFoldDB" id="A0A9X6NKR1"/>
<dbReference type="Pfam" id="PF01094">
    <property type="entry name" value="ANF_receptor"/>
    <property type="match status" value="1"/>
</dbReference>
<dbReference type="InterPro" id="IPR001828">
    <property type="entry name" value="ANF_lig-bd_rcpt"/>
</dbReference>